<dbReference type="PANTHER" id="PTHR40074:SF2">
    <property type="entry name" value="O-ACETYLTRANSFERASE WECH"/>
    <property type="match status" value="1"/>
</dbReference>
<comment type="subcellular location">
    <subcellularLocation>
        <location evidence="1">Cell membrane</location>
        <topology evidence="1">Multi-pass membrane protein</topology>
    </subcellularLocation>
</comment>
<feature type="transmembrane region" description="Helical" evidence="7">
    <location>
        <begin position="91"/>
        <end position="109"/>
    </location>
</feature>
<evidence type="ECO:0000313" key="10">
    <source>
        <dbReference type="Proteomes" id="UP000282195"/>
    </source>
</evidence>
<reference evidence="9 10" key="1">
    <citation type="submission" date="2018-10" db="EMBL/GenBank/DDBJ databases">
        <title>Rhizobium etli, R. leguminosarum and a new Rhizobium genospecies from Phaseolus dumosus.</title>
        <authorList>
            <person name="Ramirez-Puebla S.T."/>
            <person name="Rogel-Hernandez M.A."/>
            <person name="Guerrero G."/>
            <person name="Ormeno-Orrillo E."/>
            <person name="Martinez-Romero J.C."/>
            <person name="Negrete-Yankelevich S."/>
            <person name="Martinez-Romero E."/>
        </authorList>
    </citation>
    <scope>NUCLEOTIDE SEQUENCE [LARGE SCALE GENOMIC DNA]</scope>
    <source>
        <strain evidence="9 10">CCGE525</strain>
        <plasmid evidence="10">prccge525c</plasmid>
    </source>
</reference>
<keyword evidence="6 7" id="KW-0472">Membrane</keyword>
<comment type="similarity">
    <text evidence="2">Belongs to the acyltransferase 3 family.</text>
</comment>
<evidence type="ECO:0000256" key="4">
    <source>
        <dbReference type="ARBA" id="ARBA00022692"/>
    </source>
</evidence>
<dbReference type="InterPro" id="IPR002656">
    <property type="entry name" value="Acyl_transf_3_dom"/>
</dbReference>
<dbReference type="Pfam" id="PF01757">
    <property type="entry name" value="Acyl_transf_3"/>
    <property type="match status" value="1"/>
</dbReference>
<feature type="transmembrane region" description="Helical" evidence="7">
    <location>
        <begin position="53"/>
        <end position="71"/>
    </location>
</feature>
<feature type="transmembrane region" description="Helical" evidence="7">
    <location>
        <begin position="218"/>
        <end position="240"/>
    </location>
</feature>
<evidence type="ECO:0000256" key="7">
    <source>
        <dbReference type="SAM" id="Phobius"/>
    </source>
</evidence>
<evidence type="ECO:0000313" key="9">
    <source>
        <dbReference type="EMBL" id="AYG63795.1"/>
    </source>
</evidence>
<evidence type="ECO:0000256" key="6">
    <source>
        <dbReference type="ARBA" id="ARBA00023136"/>
    </source>
</evidence>
<protein>
    <submittedName>
        <fullName evidence="9">Acyltransferase</fullName>
    </submittedName>
</protein>
<keyword evidence="3" id="KW-1003">Cell membrane</keyword>
<dbReference type="GO" id="GO:0016413">
    <property type="term" value="F:O-acetyltransferase activity"/>
    <property type="evidence" value="ECO:0007669"/>
    <property type="project" value="TreeGrafter"/>
</dbReference>
<keyword evidence="9" id="KW-0012">Acyltransferase</keyword>
<accession>A0A387G350</accession>
<dbReference type="PANTHER" id="PTHR40074">
    <property type="entry name" value="O-ACETYLTRANSFERASE WECH"/>
    <property type="match status" value="1"/>
</dbReference>
<keyword evidence="9" id="KW-0808">Transferase</keyword>
<evidence type="ECO:0000259" key="8">
    <source>
        <dbReference type="Pfam" id="PF01757"/>
    </source>
</evidence>
<proteinExistence type="inferred from homology"/>
<feature type="domain" description="Acyltransferase 3" evidence="8">
    <location>
        <begin position="10"/>
        <end position="325"/>
    </location>
</feature>
<feature type="transmembrane region" description="Helical" evidence="7">
    <location>
        <begin position="283"/>
        <end position="303"/>
    </location>
</feature>
<sequence>MNVTANVSSRINLMRIVLISGIVFVHIPFDTDSSPFQGVYGFFDWFRVFLRDSLFRVGVPCLSAISGYLLFRHGEASLDYGKTVRRKAKTVLLPFLVWNSAFFLLVLILQNRGIGDGYIPDLTDASPRTLATLLFAVEGTPINLPLYFLRDLFVCILLSPLLAMLISRYPLPTLASLLLLAALPVSLGIVLRNSILFSFSFGIYLSLHRIDLTIIDRYAVRVGAAFLVLAMAWATAAYIAGPDLPVWLVFGRDLMVLAGIPGFWALSAILIKSRLAQRLAETGGLSFWIFCAHYPLLFCLFVLWNRSGADPYPVFYLLAVGITLTALPLTNGLARSAAPSFYNLLTGSRMQPRASVLTVDRRQTTSE</sequence>
<evidence type="ECO:0000256" key="3">
    <source>
        <dbReference type="ARBA" id="ARBA00022475"/>
    </source>
</evidence>
<dbReference type="GO" id="GO:0005886">
    <property type="term" value="C:plasma membrane"/>
    <property type="evidence" value="ECO:0007669"/>
    <property type="project" value="UniProtKB-SubCell"/>
</dbReference>
<keyword evidence="10" id="KW-1185">Reference proteome</keyword>
<evidence type="ECO:0000256" key="1">
    <source>
        <dbReference type="ARBA" id="ARBA00004651"/>
    </source>
</evidence>
<feature type="transmembrane region" description="Helical" evidence="7">
    <location>
        <begin position="152"/>
        <end position="171"/>
    </location>
</feature>
<evidence type="ECO:0000256" key="2">
    <source>
        <dbReference type="ARBA" id="ARBA00007400"/>
    </source>
</evidence>
<feature type="transmembrane region" description="Helical" evidence="7">
    <location>
        <begin position="177"/>
        <end position="206"/>
    </location>
</feature>
<dbReference type="AlphaFoldDB" id="A0A387G350"/>
<dbReference type="OrthoDB" id="6064642at2"/>
<geneLocation type="plasmid" evidence="10">
    <name>prccge525c</name>
</geneLocation>
<organism evidence="9 10">
    <name type="scientific">Rhizobium jaguaris</name>
    <dbReference type="NCBI Taxonomy" id="1312183"/>
    <lineage>
        <taxon>Bacteria</taxon>
        <taxon>Pseudomonadati</taxon>
        <taxon>Pseudomonadota</taxon>
        <taxon>Alphaproteobacteria</taxon>
        <taxon>Hyphomicrobiales</taxon>
        <taxon>Rhizobiaceae</taxon>
        <taxon>Rhizobium/Agrobacterium group</taxon>
        <taxon>Rhizobium</taxon>
    </lineage>
</organism>
<feature type="transmembrane region" description="Helical" evidence="7">
    <location>
        <begin position="315"/>
        <end position="334"/>
    </location>
</feature>
<dbReference type="Proteomes" id="UP000282195">
    <property type="component" value="Plasmid pRCCGE525c"/>
</dbReference>
<feature type="transmembrane region" description="Helical" evidence="7">
    <location>
        <begin position="12"/>
        <end position="29"/>
    </location>
</feature>
<dbReference type="EMBL" id="CP032695">
    <property type="protein sequence ID" value="AYG63795.1"/>
    <property type="molecule type" value="Genomic_DNA"/>
</dbReference>
<keyword evidence="9" id="KW-0614">Plasmid</keyword>
<dbReference type="KEGG" id="rjg:CCGE525_29450"/>
<evidence type="ECO:0000256" key="5">
    <source>
        <dbReference type="ARBA" id="ARBA00022989"/>
    </source>
</evidence>
<name>A0A387G350_9HYPH</name>
<gene>
    <name evidence="9" type="ORF">CCGE525_29450</name>
</gene>
<keyword evidence="5 7" id="KW-1133">Transmembrane helix</keyword>
<dbReference type="GO" id="GO:0009246">
    <property type="term" value="P:enterobacterial common antigen biosynthetic process"/>
    <property type="evidence" value="ECO:0007669"/>
    <property type="project" value="TreeGrafter"/>
</dbReference>
<feature type="transmembrane region" description="Helical" evidence="7">
    <location>
        <begin position="129"/>
        <end position="147"/>
    </location>
</feature>
<feature type="transmembrane region" description="Helical" evidence="7">
    <location>
        <begin position="246"/>
        <end position="271"/>
    </location>
</feature>
<keyword evidence="4 7" id="KW-0812">Transmembrane</keyword>